<comment type="caution">
    <text evidence="2">The sequence shown here is derived from an EMBL/GenBank/DDBJ whole genome shotgun (WGS) entry which is preliminary data.</text>
</comment>
<name>A0A834CIH1_ORYME</name>
<evidence type="ECO:0000256" key="1">
    <source>
        <dbReference type="SAM" id="MobiDB-lite"/>
    </source>
</evidence>
<reference evidence="2" key="1">
    <citation type="journal article" name="BMC Genomics">
        <title>Long-read sequencing and de novo genome assembly of marine medaka (Oryzias melastigma).</title>
        <authorList>
            <person name="Liang P."/>
            <person name="Saqib H.S.A."/>
            <person name="Ni X."/>
            <person name="Shen Y."/>
        </authorList>
    </citation>
    <scope>NUCLEOTIDE SEQUENCE</scope>
    <source>
        <strain evidence="2">Bigg-433</strain>
    </source>
</reference>
<protein>
    <submittedName>
        <fullName evidence="2">Uncharacterized protein</fullName>
    </submittedName>
</protein>
<sequence>MLPASVPPAALAQAPPCAAAWRRDSSEVNCEDAEPQTVHSPKHQPDCSTPSPAAVGGASVLMMFGFPAAALTRSSLRVHWLKKENSRAERSEEGGSSTLQRSLAFSAPQVVATVLVWTKRSRVHRGCFGLLNSAKALKGIGASAELDTLAAASR</sequence>
<dbReference type="EMBL" id="WKFB01000243">
    <property type="protein sequence ID" value="KAF6730195.1"/>
    <property type="molecule type" value="Genomic_DNA"/>
</dbReference>
<evidence type="ECO:0000313" key="3">
    <source>
        <dbReference type="Proteomes" id="UP000646548"/>
    </source>
</evidence>
<evidence type="ECO:0000313" key="2">
    <source>
        <dbReference type="EMBL" id="KAF6730195.1"/>
    </source>
</evidence>
<feature type="region of interest" description="Disordered" evidence="1">
    <location>
        <begin position="28"/>
        <end position="51"/>
    </location>
</feature>
<proteinExistence type="predicted"/>
<dbReference type="Proteomes" id="UP000646548">
    <property type="component" value="Unassembled WGS sequence"/>
</dbReference>
<dbReference type="AlphaFoldDB" id="A0A834CIH1"/>
<accession>A0A834CIH1</accession>
<organism evidence="2 3">
    <name type="scientific">Oryzias melastigma</name>
    <name type="common">Marine medaka</name>
    <dbReference type="NCBI Taxonomy" id="30732"/>
    <lineage>
        <taxon>Eukaryota</taxon>
        <taxon>Metazoa</taxon>
        <taxon>Chordata</taxon>
        <taxon>Craniata</taxon>
        <taxon>Vertebrata</taxon>
        <taxon>Euteleostomi</taxon>
        <taxon>Actinopterygii</taxon>
        <taxon>Neopterygii</taxon>
        <taxon>Teleostei</taxon>
        <taxon>Neoteleostei</taxon>
        <taxon>Acanthomorphata</taxon>
        <taxon>Ovalentaria</taxon>
        <taxon>Atherinomorphae</taxon>
        <taxon>Beloniformes</taxon>
        <taxon>Adrianichthyidae</taxon>
        <taxon>Oryziinae</taxon>
        <taxon>Oryzias</taxon>
    </lineage>
</organism>
<gene>
    <name evidence="2" type="ORF">FQA47_015177</name>
</gene>